<dbReference type="Proteomes" id="UP000233435">
    <property type="component" value="Unassembled WGS sequence"/>
</dbReference>
<organism evidence="1 2">
    <name type="scientific">Confluentibacter flavum</name>
    <dbReference type="NCBI Taxonomy" id="1909700"/>
    <lineage>
        <taxon>Bacteria</taxon>
        <taxon>Pseudomonadati</taxon>
        <taxon>Bacteroidota</taxon>
        <taxon>Flavobacteriia</taxon>
        <taxon>Flavobacteriales</taxon>
        <taxon>Flavobacteriaceae</taxon>
        <taxon>Confluentibacter</taxon>
    </lineage>
</organism>
<evidence type="ECO:0000313" key="2">
    <source>
        <dbReference type="Proteomes" id="UP000233435"/>
    </source>
</evidence>
<comment type="caution">
    <text evidence="1">The sequence shown here is derived from an EMBL/GenBank/DDBJ whole genome shotgun (WGS) entry which is preliminary data.</text>
</comment>
<dbReference type="AlphaFoldDB" id="A0A2N3HLM8"/>
<keyword evidence="2" id="KW-1185">Reference proteome</keyword>
<reference evidence="1 2" key="1">
    <citation type="submission" date="2017-12" db="EMBL/GenBank/DDBJ databases">
        <title>Confluentibacter flavum sp. nov., isolated from the saline lake.</title>
        <authorList>
            <person name="Yu L."/>
        </authorList>
    </citation>
    <scope>NUCLEOTIDE SEQUENCE [LARGE SCALE GENOMIC DNA]</scope>
    <source>
        <strain evidence="1 2">3B</strain>
    </source>
</reference>
<sequence length="74" mass="8843">MFIVFYRSDVTSIIMLLYFKSVFSMDVSSDIFYFNTMTDVNFGDQFYEKLNHHETKVLTLIVSNFISRCEINEF</sequence>
<dbReference type="EMBL" id="PJEO01000016">
    <property type="protein sequence ID" value="PKQ45847.1"/>
    <property type="molecule type" value="Genomic_DNA"/>
</dbReference>
<protein>
    <submittedName>
        <fullName evidence="1">Uncharacterized protein</fullName>
    </submittedName>
</protein>
<accession>A0A2N3HLM8</accession>
<gene>
    <name evidence="1" type="ORF">CSW08_05310</name>
</gene>
<evidence type="ECO:0000313" key="1">
    <source>
        <dbReference type="EMBL" id="PKQ45847.1"/>
    </source>
</evidence>
<proteinExistence type="predicted"/>
<name>A0A2N3HLM8_9FLAO</name>